<proteinExistence type="predicted"/>
<dbReference type="EC" id="2.7.11.1" evidence="2"/>
<dbReference type="FunFam" id="3.30.200.20:FF:000178">
    <property type="entry name" value="serine/threonine-protein kinase PBS1-like"/>
    <property type="match status" value="1"/>
</dbReference>
<evidence type="ECO:0000256" key="18">
    <source>
        <dbReference type="PROSITE-ProRule" id="PRU10141"/>
    </source>
</evidence>
<dbReference type="FunFam" id="1.10.510.10:FF:000146">
    <property type="entry name" value="LRR receptor-like serine/threonine-protein kinase IOS1"/>
    <property type="match status" value="1"/>
</dbReference>
<keyword evidence="5" id="KW-0433">Leucine-rich repeat</keyword>
<reference evidence="22" key="2">
    <citation type="submission" date="2018-10" db="UniProtKB">
        <authorList>
            <consortium name="EnsemblPlants"/>
        </authorList>
    </citation>
    <scope>IDENTIFICATION</scope>
</reference>
<evidence type="ECO:0000256" key="19">
    <source>
        <dbReference type="SAM" id="MobiDB-lite"/>
    </source>
</evidence>
<dbReference type="Gramene" id="TraesCS3B02G320700.1">
    <property type="protein sequence ID" value="TraesCS3B02G320700.1"/>
    <property type="gene ID" value="TraesCS3B02G320700"/>
</dbReference>
<evidence type="ECO:0000256" key="7">
    <source>
        <dbReference type="ARBA" id="ARBA00022692"/>
    </source>
</evidence>
<feature type="region of interest" description="Disordered" evidence="19">
    <location>
        <begin position="903"/>
        <end position="930"/>
    </location>
</feature>
<dbReference type="InterPro" id="IPR001245">
    <property type="entry name" value="Ser-Thr/Tyr_kinase_cat_dom"/>
</dbReference>
<evidence type="ECO:0000256" key="14">
    <source>
        <dbReference type="ARBA" id="ARBA00023136"/>
    </source>
</evidence>
<evidence type="ECO:0000256" key="10">
    <source>
        <dbReference type="ARBA" id="ARBA00022741"/>
    </source>
</evidence>
<keyword evidence="7 20" id="KW-0812">Transmembrane</keyword>
<feature type="compositionally biased region" description="Polar residues" evidence="19">
    <location>
        <begin position="909"/>
        <end position="919"/>
    </location>
</feature>
<dbReference type="Gramene" id="TraesCAD_scaffold_046928_01G000100.1">
    <property type="protein sequence ID" value="TraesCAD_scaffold_046928_01G000100.1"/>
    <property type="gene ID" value="TraesCAD_scaffold_046928_01G000100"/>
</dbReference>
<dbReference type="PROSITE" id="PS00108">
    <property type="entry name" value="PROTEIN_KINASE_ST"/>
    <property type="match status" value="1"/>
</dbReference>
<keyword evidence="10 18" id="KW-0547">Nucleotide-binding</keyword>
<keyword evidence="23" id="KW-1185">Reference proteome</keyword>
<dbReference type="SMART" id="SM00220">
    <property type="entry name" value="S_TKc"/>
    <property type="match status" value="1"/>
</dbReference>
<dbReference type="InterPro" id="IPR000719">
    <property type="entry name" value="Prot_kinase_dom"/>
</dbReference>
<dbReference type="PROSITE" id="PS00107">
    <property type="entry name" value="PROTEIN_KINASE_ATP"/>
    <property type="match status" value="1"/>
</dbReference>
<dbReference type="SUPFAM" id="SSF52058">
    <property type="entry name" value="L domain-like"/>
    <property type="match status" value="1"/>
</dbReference>
<comment type="subcellular location">
    <subcellularLocation>
        <location evidence="1">Cell membrane</location>
        <topology evidence="1">Single-pass membrane protein</topology>
    </subcellularLocation>
</comment>
<dbReference type="Gene3D" id="3.80.10.10">
    <property type="entry name" value="Ribonuclease Inhibitor"/>
    <property type="match status" value="1"/>
</dbReference>
<keyword evidence="4" id="KW-0597">Phosphoprotein</keyword>
<feature type="transmembrane region" description="Helical" evidence="20">
    <location>
        <begin position="546"/>
        <end position="567"/>
    </location>
</feature>
<evidence type="ECO:0000256" key="3">
    <source>
        <dbReference type="ARBA" id="ARBA00022527"/>
    </source>
</evidence>
<keyword evidence="9" id="KW-0677">Repeat</keyword>
<evidence type="ECO:0000256" key="12">
    <source>
        <dbReference type="ARBA" id="ARBA00022840"/>
    </source>
</evidence>
<dbReference type="SUPFAM" id="SSF56112">
    <property type="entry name" value="Protein kinase-like (PK-like)"/>
    <property type="match status" value="1"/>
</dbReference>
<dbReference type="Gramene" id="TraesROB_scaffold_044641_01G000100.1">
    <property type="protein sequence ID" value="TraesROB_scaffold_044641_01G000100.1"/>
    <property type="gene ID" value="TraesROB_scaffold_044641_01G000100"/>
</dbReference>
<sequence>MFSFQDHHHQLAMSRQGSMRTAAVFSLISICVANVVLHARAQANTRGFISIDCGSPPSAGYVDVVTWLPYVSDAQFVDAGVSHNISAEHADMIDLKLPRLYNDLRSFPTGARNCYTVRPLTPGTKYLVRATFLHGNYDGLGPGGLAVFDLHLGVNFWQTVNVSSVSDTFQAEIITVVPDDYVQVCLVGKKGLGTPFISGLELRPLPDTLYTVVANASMSMAVHGRYNLGPDDENLIVRYPSDPHDRVWKVLANLRSWNPTNTTGTVRYVAGDQFEVPSAVMQTAATVDDGFSLRFYWDAYESNKELDYFAVLHMAELRRLNSSEARICEVYLNNGLWYSKPFSPEFRYSSSMFGMVTGSVEYSFRIEPTANSTLPPLLNALEIYVMVPTTERATHGGDVSAVMAIKAKYEIKRNWMGDPCGPKIYLWDGVGCNYAISSAPRITSLNLSSNGLVGDITTLLSNLTALQNLDLSHNNLSGNIPEFLAQLPSLAVLDLTGNKFNGSVPESLLKRSREGAFSLRIEANISSISNDQPQGKKSNRIAAVKVAVAAVVLSVMVVVVVTLTLCLRRRRTENDLSVRPLNGRISKEDNGDAVSMQFDNRQFSYKELKTITNSFEKSIGKGGFGVVYLGYLEDGTPVAVKTRSESSSQGVNEFLAEALHLIRVHHRNLVNLVGHCKDGQHSALVYEYMSEGTLQEKLREKSSESLTWRQRLRISLDSAQGLEYLHKACTPPLIHRDVKTANILLNGSNLEAKIADFGLSKAFNNDLQSHVSTRVVGTPGYLDPEYYTSFQLSEKSDVYSFGIVLLEVVTGQPPILPESVHIVQWARQRLAKGDIESVVDDNMQGRYDLNSVWKVADLALRCTEQAASQRPTMADVVVQLKESLELEEGCERVHGFYAGSGDEYAESSDAASQSTQSGRVQDLVSGPAAR</sequence>
<evidence type="ECO:0000313" key="23">
    <source>
        <dbReference type="Proteomes" id="UP000019116"/>
    </source>
</evidence>
<evidence type="ECO:0000256" key="16">
    <source>
        <dbReference type="ARBA" id="ARBA00047899"/>
    </source>
</evidence>
<dbReference type="GO" id="GO:0005886">
    <property type="term" value="C:plasma membrane"/>
    <property type="evidence" value="ECO:0007669"/>
    <property type="project" value="UniProtKB-SubCell"/>
</dbReference>
<dbReference type="InterPro" id="IPR017441">
    <property type="entry name" value="Protein_kinase_ATP_BS"/>
</dbReference>
<keyword evidence="12 18" id="KW-0067">ATP-binding</keyword>
<feature type="binding site" evidence="18">
    <location>
        <position position="641"/>
    </location>
    <ligand>
        <name>ATP</name>
        <dbReference type="ChEBI" id="CHEBI:30616"/>
    </ligand>
</feature>
<dbReference type="GO" id="GO:0005524">
    <property type="term" value="F:ATP binding"/>
    <property type="evidence" value="ECO:0007669"/>
    <property type="project" value="UniProtKB-UniRule"/>
</dbReference>
<dbReference type="InterPro" id="IPR024788">
    <property type="entry name" value="Malectin-like_Carb-bd_dom"/>
</dbReference>
<dbReference type="Gene3D" id="1.10.510.10">
    <property type="entry name" value="Transferase(Phosphotransferase) domain 1"/>
    <property type="match status" value="1"/>
</dbReference>
<dbReference type="InterPro" id="IPR032675">
    <property type="entry name" value="LRR_dom_sf"/>
</dbReference>
<keyword evidence="11" id="KW-0418">Kinase</keyword>
<dbReference type="Gene3D" id="3.30.200.20">
    <property type="entry name" value="Phosphorylase Kinase, domain 1"/>
    <property type="match status" value="1"/>
</dbReference>
<keyword evidence="3" id="KW-0723">Serine/threonine-protein kinase</keyword>
<dbReference type="Gramene" id="TraesCS3B03G0821500.1">
    <property type="protein sequence ID" value="TraesCS3B03G0821500.1.CDS"/>
    <property type="gene ID" value="TraesCS3B03G0821500"/>
</dbReference>
<keyword evidence="15" id="KW-0675">Receptor</keyword>
<evidence type="ECO:0000256" key="9">
    <source>
        <dbReference type="ARBA" id="ARBA00022737"/>
    </source>
</evidence>
<evidence type="ECO:0000256" key="5">
    <source>
        <dbReference type="ARBA" id="ARBA00022614"/>
    </source>
</evidence>
<keyword evidence="6" id="KW-0808">Transferase</keyword>
<evidence type="ECO:0000256" key="1">
    <source>
        <dbReference type="ARBA" id="ARBA00004162"/>
    </source>
</evidence>
<dbReference type="CDD" id="cd14066">
    <property type="entry name" value="STKc_IRAK"/>
    <property type="match status" value="1"/>
</dbReference>
<comment type="catalytic activity">
    <reaction evidence="17">
        <text>L-seryl-[protein] + ATP = O-phospho-L-seryl-[protein] + ADP + H(+)</text>
        <dbReference type="Rhea" id="RHEA:17989"/>
        <dbReference type="Rhea" id="RHEA-COMP:9863"/>
        <dbReference type="Rhea" id="RHEA-COMP:11604"/>
        <dbReference type="ChEBI" id="CHEBI:15378"/>
        <dbReference type="ChEBI" id="CHEBI:29999"/>
        <dbReference type="ChEBI" id="CHEBI:30616"/>
        <dbReference type="ChEBI" id="CHEBI:83421"/>
        <dbReference type="ChEBI" id="CHEBI:456216"/>
        <dbReference type="EC" id="2.7.11.1"/>
    </reaction>
</comment>
<evidence type="ECO:0000256" key="11">
    <source>
        <dbReference type="ARBA" id="ARBA00022777"/>
    </source>
</evidence>
<reference evidence="22" key="1">
    <citation type="submission" date="2018-08" db="EMBL/GenBank/DDBJ databases">
        <authorList>
            <person name="Rossello M."/>
        </authorList>
    </citation>
    <scope>NUCLEOTIDE SEQUENCE [LARGE SCALE GENOMIC DNA]</scope>
    <source>
        <strain evidence="22">cv. Chinese Spring</strain>
    </source>
</reference>
<dbReference type="STRING" id="4565.A0A3B6FTV6"/>
<dbReference type="OMA" id="GVNLWEP"/>
<dbReference type="Pfam" id="PF13855">
    <property type="entry name" value="LRR_8"/>
    <property type="match status" value="1"/>
</dbReference>
<feature type="domain" description="Protein kinase" evidence="21">
    <location>
        <begin position="613"/>
        <end position="897"/>
    </location>
</feature>
<keyword evidence="13 20" id="KW-1133">Transmembrane helix</keyword>
<keyword evidence="8" id="KW-0732">Signal</keyword>
<dbReference type="Proteomes" id="UP000019116">
    <property type="component" value="Chromosome 3B"/>
</dbReference>
<keyword evidence="14 20" id="KW-0472">Membrane</keyword>
<evidence type="ECO:0000256" key="8">
    <source>
        <dbReference type="ARBA" id="ARBA00022729"/>
    </source>
</evidence>
<evidence type="ECO:0000256" key="20">
    <source>
        <dbReference type="SAM" id="Phobius"/>
    </source>
</evidence>
<dbReference type="PANTHER" id="PTHR45631:SF91">
    <property type="entry name" value="PROTEIN KINASE DOMAIN-CONTAINING PROTEIN"/>
    <property type="match status" value="1"/>
</dbReference>
<dbReference type="PaxDb" id="4565-Traes_3B_F6ED31358.1"/>
<dbReference type="InterPro" id="IPR011009">
    <property type="entry name" value="Kinase-like_dom_sf"/>
</dbReference>
<comment type="catalytic activity">
    <reaction evidence="16">
        <text>L-threonyl-[protein] + ATP = O-phospho-L-threonyl-[protein] + ADP + H(+)</text>
        <dbReference type="Rhea" id="RHEA:46608"/>
        <dbReference type="Rhea" id="RHEA-COMP:11060"/>
        <dbReference type="Rhea" id="RHEA-COMP:11605"/>
        <dbReference type="ChEBI" id="CHEBI:15378"/>
        <dbReference type="ChEBI" id="CHEBI:30013"/>
        <dbReference type="ChEBI" id="CHEBI:30616"/>
        <dbReference type="ChEBI" id="CHEBI:61977"/>
        <dbReference type="ChEBI" id="CHEBI:456216"/>
        <dbReference type="EC" id="2.7.11.1"/>
    </reaction>
</comment>
<organism evidence="22">
    <name type="scientific">Triticum aestivum</name>
    <name type="common">Wheat</name>
    <dbReference type="NCBI Taxonomy" id="4565"/>
    <lineage>
        <taxon>Eukaryota</taxon>
        <taxon>Viridiplantae</taxon>
        <taxon>Streptophyta</taxon>
        <taxon>Embryophyta</taxon>
        <taxon>Tracheophyta</taxon>
        <taxon>Spermatophyta</taxon>
        <taxon>Magnoliopsida</taxon>
        <taxon>Liliopsida</taxon>
        <taxon>Poales</taxon>
        <taxon>Poaceae</taxon>
        <taxon>BOP clade</taxon>
        <taxon>Pooideae</taxon>
        <taxon>Triticodae</taxon>
        <taxon>Triticeae</taxon>
        <taxon>Triticinae</taxon>
        <taxon>Triticum</taxon>
    </lineage>
</organism>
<evidence type="ECO:0000259" key="21">
    <source>
        <dbReference type="PROSITE" id="PS50011"/>
    </source>
</evidence>
<evidence type="ECO:0000256" key="6">
    <source>
        <dbReference type="ARBA" id="ARBA00022679"/>
    </source>
</evidence>
<dbReference type="OrthoDB" id="2017114at2759"/>
<name>A0A3B6FTV6_WHEAT</name>
<dbReference type="PROSITE" id="PS50011">
    <property type="entry name" value="PROTEIN_KINASE_DOM"/>
    <property type="match status" value="1"/>
</dbReference>
<protein>
    <recommendedName>
        <fullName evidence="2">non-specific serine/threonine protein kinase</fullName>
        <ecNumber evidence="2">2.7.11.1</ecNumber>
    </recommendedName>
</protein>
<evidence type="ECO:0000256" key="13">
    <source>
        <dbReference type="ARBA" id="ARBA00022989"/>
    </source>
</evidence>
<dbReference type="InterPro" id="IPR008271">
    <property type="entry name" value="Ser/Thr_kinase_AS"/>
</dbReference>
<dbReference type="InterPro" id="IPR001611">
    <property type="entry name" value="Leu-rich_rpt"/>
</dbReference>
<evidence type="ECO:0000256" key="4">
    <source>
        <dbReference type="ARBA" id="ARBA00022553"/>
    </source>
</evidence>
<dbReference type="AlphaFoldDB" id="A0A3B6FTV6"/>
<evidence type="ECO:0000256" key="17">
    <source>
        <dbReference type="ARBA" id="ARBA00048679"/>
    </source>
</evidence>
<evidence type="ECO:0000256" key="15">
    <source>
        <dbReference type="ARBA" id="ARBA00023170"/>
    </source>
</evidence>
<gene>
    <name evidence="22" type="primary">LOC123067573</name>
</gene>
<evidence type="ECO:0000256" key="2">
    <source>
        <dbReference type="ARBA" id="ARBA00012513"/>
    </source>
</evidence>
<dbReference type="PROSITE" id="PS51450">
    <property type="entry name" value="LRR"/>
    <property type="match status" value="1"/>
</dbReference>
<dbReference type="EnsemblPlants" id="TraesCS3B02G320700.1">
    <property type="protein sequence ID" value="TraesCS3B02G320700.1"/>
    <property type="gene ID" value="TraesCS3B02G320700"/>
</dbReference>
<accession>A0A3B6FTV6</accession>
<dbReference type="PANTHER" id="PTHR45631">
    <property type="entry name" value="OS07G0107800 PROTEIN-RELATED"/>
    <property type="match status" value="1"/>
</dbReference>
<dbReference type="Pfam" id="PF07714">
    <property type="entry name" value="PK_Tyr_Ser-Thr"/>
    <property type="match status" value="1"/>
</dbReference>
<evidence type="ECO:0000313" key="22">
    <source>
        <dbReference type="EnsemblPlants" id="TraesCS3B02G320700.1"/>
    </source>
</evidence>
<dbReference type="SMR" id="A0A3B6FTV6"/>
<dbReference type="Pfam" id="PF12819">
    <property type="entry name" value="Malectin_like"/>
    <property type="match status" value="1"/>
</dbReference>
<dbReference type="GO" id="GO:0004674">
    <property type="term" value="F:protein serine/threonine kinase activity"/>
    <property type="evidence" value="ECO:0007669"/>
    <property type="project" value="UniProtKB-KW"/>
</dbReference>
<dbReference type="FunFam" id="3.80.10.10:FF:000129">
    <property type="entry name" value="Leucine-rich repeat receptor-like kinase"/>
    <property type="match status" value="1"/>
</dbReference>